<dbReference type="InterPro" id="IPR000086">
    <property type="entry name" value="NUDIX_hydrolase_dom"/>
</dbReference>
<dbReference type="EMBL" id="JAAXOP010000007">
    <property type="protein sequence ID" value="NKY51481.1"/>
    <property type="molecule type" value="Genomic_DNA"/>
</dbReference>
<evidence type="ECO:0000259" key="7">
    <source>
        <dbReference type="PROSITE" id="PS51462"/>
    </source>
</evidence>
<evidence type="ECO:0000313" key="8">
    <source>
        <dbReference type="EMBL" id="NKY51481.1"/>
    </source>
</evidence>
<evidence type="ECO:0000256" key="6">
    <source>
        <dbReference type="ARBA" id="ARBA00023211"/>
    </source>
</evidence>
<feature type="domain" description="Nudix hydrolase" evidence="7">
    <location>
        <begin position="29"/>
        <end position="163"/>
    </location>
</feature>
<name>A0A846Y1C3_9NOCA</name>
<evidence type="ECO:0000256" key="5">
    <source>
        <dbReference type="ARBA" id="ARBA00022842"/>
    </source>
</evidence>
<keyword evidence="3" id="KW-0479">Metal-binding</keyword>
<dbReference type="GO" id="GO:0010945">
    <property type="term" value="F:coenzyme A diphosphatase activity"/>
    <property type="evidence" value="ECO:0007669"/>
    <property type="project" value="InterPro"/>
</dbReference>
<dbReference type="InterPro" id="IPR045121">
    <property type="entry name" value="CoAse"/>
</dbReference>
<dbReference type="RefSeq" id="WP_067874643.1">
    <property type="nucleotide sequence ID" value="NZ_JAAXOP010000007.1"/>
</dbReference>
<evidence type="ECO:0000256" key="3">
    <source>
        <dbReference type="ARBA" id="ARBA00022723"/>
    </source>
</evidence>
<comment type="caution">
    <text evidence="8">The sequence shown here is derived from an EMBL/GenBank/DDBJ whole genome shotgun (WGS) entry which is preliminary data.</text>
</comment>
<dbReference type="InterPro" id="IPR020476">
    <property type="entry name" value="Nudix_hydrolase"/>
</dbReference>
<dbReference type="PROSITE" id="PS51462">
    <property type="entry name" value="NUDIX"/>
    <property type="match status" value="1"/>
</dbReference>
<keyword evidence="4" id="KW-0378">Hydrolase</keyword>
<evidence type="ECO:0000313" key="9">
    <source>
        <dbReference type="Proteomes" id="UP000565711"/>
    </source>
</evidence>
<comment type="cofactor">
    <cofactor evidence="2">
        <name>Mg(2+)</name>
        <dbReference type="ChEBI" id="CHEBI:18420"/>
    </cofactor>
</comment>
<comment type="cofactor">
    <cofactor evidence="1">
        <name>Mn(2+)</name>
        <dbReference type="ChEBI" id="CHEBI:29035"/>
    </cofactor>
</comment>
<keyword evidence="9" id="KW-1185">Reference proteome</keyword>
<dbReference type="Proteomes" id="UP000565711">
    <property type="component" value="Unassembled WGS sequence"/>
</dbReference>
<dbReference type="PRINTS" id="PR00502">
    <property type="entry name" value="NUDIXFAMILY"/>
</dbReference>
<keyword evidence="6" id="KW-0464">Manganese</keyword>
<dbReference type="AlphaFoldDB" id="A0A846Y1C3"/>
<dbReference type="PANTHER" id="PTHR12992:SF11">
    <property type="entry name" value="MITOCHONDRIAL COENZYME A DIPHOSPHATASE NUDT8"/>
    <property type="match status" value="1"/>
</dbReference>
<evidence type="ECO:0000256" key="2">
    <source>
        <dbReference type="ARBA" id="ARBA00001946"/>
    </source>
</evidence>
<evidence type="ECO:0000256" key="4">
    <source>
        <dbReference type="ARBA" id="ARBA00022801"/>
    </source>
</evidence>
<dbReference type="Gene3D" id="3.90.79.10">
    <property type="entry name" value="Nucleoside Triphosphate Pyrophosphohydrolase"/>
    <property type="match status" value="1"/>
</dbReference>
<reference evidence="8 9" key="1">
    <citation type="submission" date="2020-04" db="EMBL/GenBank/DDBJ databases">
        <title>MicrobeNet Type strains.</title>
        <authorList>
            <person name="Nicholson A.C."/>
        </authorList>
    </citation>
    <scope>NUCLEOTIDE SEQUENCE [LARGE SCALE GENOMIC DNA]</scope>
    <source>
        <strain evidence="8 9">JCM 12354</strain>
    </source>
</reference>
<dbReference type="InterPro" id="IPR015797">
    <property type="entry name" value="NUDIX_hydrolase-like_dom_sf"/>
</dbReference>
<dbReference type="Pfam" id="PF00293">
    <property type="entry name" value="NUDIX"/>
    <property type="match status" value="1"/>
</dbReference>
<dbReference type="GO" id="GO:0046872">
    <property type="term" value="F:metal ion binding"/>
    <property type="evidence" value="ECO:0007669"/>
    <property type="project" value="UniProtKB-KW"/>
</dbReference>
<dbReference type="CDD" id="cd03426">
    <property type="entry name" value="NUDIX_CoAse_Nudt7"/>
    <property type="match status" value="1"/>
</dbReference>
<protein>
    <submittedName>
        <fullName evidence="8">CoA pyrophosphatase</fullName>
    </submittedName>
</protein>
<keyword evidence="5" id="KW-0460">Magnesium</keyword>
<proteinExistence type="predicted"/>
<gene>
    <name evidence="8" type="ORF">HGA08_14750</name>
</gene>
<sequence length="203" mass="22703">MMSMREFQEVATMRLREFSFRTTAYLPEMRRATVVCCVVEHEGQPCVIVIKRAYRGRNAGQWALPGGRLEDGETVIEAGLRELHEEIGILAKPEDVLGRLDDFPASSGFAITPIVVVPSEPVTVTSNHEVHAVHHVPLDRLAADDVPHWASQPDGTPLLQMRLGEKMTIHAPTGAMLLQFRDVVLLGRDTRVADLRQPDWTQH</sequence>
<dbReference type="SUPFAM" id="SSF55811">
    <property type="entry name" value="Nudix"/>
    <property type="match status" value="1"/>
</dbReference>
<dbReference type="PANTHER" id="PTHR12992">
    <property type="entry name" value="NUDIX HYDROLASE"/>
    <property type="match status" value="1"/>
</dbReference>
<organism evidence="8 9">
    <name type="scientific">Nocardia vermiculata</name>
    <dbReference type="NCBI Taxonomy" id="257274"/>
    <lineage>
        <taxon>Bacteria</taxon>
        <taxon>Bacillati</taxon>
        <taxon>Actinomycetota</taxon>
        <taxon>Actinomycetes</taxon>
        <taxon>Mycobacteriales</taxon>
        <taxon>Nocardiaceae</taxon>
        <taxon>Nocardia</taxon>
    </lineage>
</organism>
<accession>A0A846Y1C3</accession>
<evidence type="ECO:0000256" key="1">
    <source>
        <dbReference type="ARBA" id="ARBA00001936"/>
    </source>
</evidence>